<evidence type="ECO:0000256" key="4">
    <source>
        <dbReference type="SAM" id="MobiDB-lite"/>
    </source>
</evidence>
<evidence type="ECO:0000313" key="9">
    <source>
        <dbReference type="Proteomes" id="UP000224634"/>
    </source>
</evidence>
<keyword evidence="2" id="KW-0819">tRNA processing</keyword>
<dbReference type="Pfam" id="PF06978">
    <property type="entry name" value="POP1_N"/>
    <property type="match status" value="1"/>
</dbReference>
<dbReference type="EMBL" id="PDNA01000017">
    <property type="protein sequence ID" value="PGH26376.1"/>
    <property type="molecule type" value="Genomic_DNA"/>
</dbReference>
<dbReference type="Proteomes" id="UP000224634">
    <property type="component" value="Unassembled WGS sequence"/>
</dbReference>
<name>A0A2B7YXJ5_POLH7</name>
<sequence>MAPKDTPSLSAKRKLATDASQAARKRTKIYDARTLAVQSSDAALSKTGELDVSAFVAAREFEIRALEAGIRNSRTVLSSRAFQKVPRNLRRRTASHNVKRVPKRLRARAKREMIEDNTATVTARRRKPTEQLRLRLETARRLQGLNARSKAKRAERAAAKAASKLPTDASPHDVNIAPRVPKIKKNKLSHPAEPPSKFKKRQRAKTWLPTHMFHAKRAHLTDHKEPLWRFAIPLSPTEKCYRPTHRAGGARGAIAWDMSYISTIGLEGRESSLEGLLRSLGVDGEEAWGAKGRKWRAGTRSLEAWVFERDGDKRLVAPVTLIWCGMEKQEDVEMAGVGATNPKKPPSRRMFLRVHPSAFLQVWEEILKVSKMQRPQVMAEDLRFEIGSIDVIGPSAIEALLAALKPVPKSDGDKLPQGSSEAVWPLLSGLTNVASLPQSALLAFNISDPRLHFPPRTIKPPTSDDEFNNLATLLSSWPPDSSHLKPDLFSRPARLTASRLLPSQKAINRRKTLAGPGQYPVPKDTDPHIPVIIYASRPRTLSKNSGQQGTMTVLLPWKCVVPVWYSIMYYPLSSGGNPRFGGLVEHQQLAFERGEPWFPGDFPGTKAGWEWELRERERQKEEWERKPKGKRVEYDSIVLSAGQKGEIGHGWACDWERLVPQPQAEQSTEIEGGSDSEMQDKDKTKRRRRKPADPASMVPPFGIHQLSASAALCLVSRKPKSGSPTSPAQSLHGEHALTTVKITVLGRGTPTPRARIYRLPTTDPVLREQWLSLLEDTLSPNGKSSSRKNPRNNKHRKGPIDPNPLIDALDTDEPIHLPIPAEEDLIGFGTTGNYNLSAGKGTGIGAVLLHKVGSYNLPVSPVVGEENTTNGGHAQAISTRKNVAALGKEKLMRTCIVRTSGERLGRLAFWEVV</sequence>
<dbReference type="InterPro" id="IPR039182">
    <property type="entry name" value="Pop1"/>
</dbReference>
<keyword evidence="3" id="KW-0539">Nucleus</keyword>
<evidence type="ECO:0000259" key="7">
    <source>
        <dbReference type="Pfam" id="PF22770"/>
    </source>
</evidence>
<dbReference type="InterPro" id="IPR055079">
    <property type="entry name" value="POP1_C"/>
</dbReference>
<dbReference type="PANTHER" id="PTHR22731">
    <property type="entry name" value="RIBONUCLEASES P/MRP PROTEIN SUBUNIT POP1"/>
    <property type="match status" value="1"/>
</dbReference>
<dbReference type="GO" id="GO:0005655">
    <property type="term" value="C:nucleolar ribonuclease P complex"/>
    <property type="evidence" value="ECO:0007669"/>
    <property type="project" value="InterPro"/>
</dbReference>
<dbReference type="InterPro" id="IPR009723">
    <property type="entry name" value="Pop1_N"/>
</dbReference>
<comment type="subcellular location">
    <subcellularLocation>
        <location evidence="1">Nucleus</location>
    </subcellularLocation>
</comment>
<organism evidence="8 9">
    <name type="scientific">Polytolypa hystricis (strain UAMH7299)</name>
    <dbReference type="NCBI Taxonomy" id="1447883"/>
    <lineage>
        <taxon>Eukaryota</taxon>
        <taxon>Fungi</taxon>
        <taxon>Dikarya</taxon>
        <taxon>Ascomycota</taxon>
        <taxon>Pezizomycotina</taxon>
        <taxon>Eurotiomycetes</taxon>
        <taxon>Eurotiomycetidae</taxon>
        <taxon>Onygenales</taxon>
        <taxon>Onygenales incertae sedis</taxon>
        <taxon>Polytolypa</taxon>
    </lineage>
</organism>
<evidence type="ECO:0000256" key="2">
    <source>
        <dbReference type="ARBA" id="ARBA00022694"/>
    </source>
</evidence>
<accession>A0A2B7YXJ5</accession>
<feature type="region of interest" description="Disordered" evidence="4">
    <location>
        <begin position="145"/>
        <end position="175"/>
    </location>
</feature>
<dbReference type="GO" id="GO:0001682">
    <property type="term" value="P:tRNA 5'-leader removal"/>
    <property type="evidence" value="ECO:0007669"/>
    <property type="project" value="InterPro"/>
</dbReference>
<proteinExistence type="predicted"/>
<dbReference type="STRING" id="1447883.A0A2B7YXJ5"/>
<dbReference type="GO" id="GO:0000172">
    <property type="term" value="C:ribonuclease MRP complex"/>
    <property type="evidence" value="ECO:0007669"/>
    <property type="project" value="InterPro"/>
</dbReference>
<evidence type="ECO:0000256" key="1">
    <source>
        <dbReference type="ARBA" id="ARBA00004123"/>
    </source>
</evidence>
<feature type="domain" description="POPLD" evidence="6">
    <location>
        <begin position="551"/>
        <end position="655"/>
    </location>
</feature>
<feature type="domain" description="POP1 C-terminal" evidence="7">
    <location>
        <begin position="736"/>
        <end position="912"/>
    </location>
</feature>
<feature type="domain" description="Pop1 N-terminal" evidence="5">
    <location>
        <begin position="55"/>
        <end position="268"/>
    </location>
</feature>
<dbReference type="Pfam" id="PF08170">
    <property type="entry name" value="POPLD"/>
    <property type="match status" value="1"/>
</dbReference>
<protein>
    <submittedName>
        <fullName evidence="8">Uncharacterized protein</fullName>
    </submittedName>
</protein>
<evidence type="ECO:0000313" key="8">
    <source>
        <dbReference type="EMBL" id="PGH26376.1"/>
    </source>
</evidence>
<evidence type="ECO:0000256" key="3">
    <source>
        <dbReference type="ARBA" id="ARBA00023242"/>
    </source>
</evidence>
<dbReference type="InterPro" id="IPR012590">
    <property type="entry name" value="POPLD_dom"/>
</dbReference>
<gene>
    <name evidence="8" type="ORF">AJ80_01874</name>
</gene>
<keyword evidence="9" id="KW-1185">Reference proteome</keyword>
<feature type="region of interest" description="Disordered" evidence="4">
    <location>
        <begin position="777"/>
        <end position="811"/>
    </location>
</feature>
<feature type="compositionally biased region" description="Basic residues" evidence="4">
    <location>
        <begin position="785"/>
        <end position="797"/>
    </location>
</feature>
<reference evidence="8 9" key="1">
    <citation type="submission" date="2017-10" db="EMBL/GenBank/DDBJ databases">
        <title>Comparative genomics in systemic dimorphic fungi from Ajellomycetaceae.</title>
        <authorList>
            <person name="Munoz J.F."/>
            <person name="Mcewen J.G."/>
            <person name="Clay O.K."/>
            <person name="Cuomo C.A."/>
        </authorList>
    </citation>
    <scope>NUCLEOTIDE SEQUENCE [LARGE SCALE GENOMIC DNA]</scope>
    <source>
        <strain evidence="8 9">UAMH7299</strain>
    </source>
</reference>
<comment type="caution">
    <text evidence="8">The sequence shown here is derived from an EMBL/GenBank/DDBJ whole genome shotgun (WGS) entry which is preliminary data.</text>
</comment>
<evidence type="ECO:0000259" key="5">
    <source>
        <dbReference type="Pfam" id="PF06978"/>
    </source>
</evidence>
<feature type="region of interest" description="Disordered" evidence="4">
    <location>
        <begin position="1"/>
        <end position="23"/>
    </location>
</feature>
<dbReference type="OrthoDB" id="442863at2759"/>
<feature type="region of interest" description="Disordered" evidence="4">
    <location>
        <begin position="662"/>
        <end position="702"/>
    </location>
</feature>
<evidence type="ECO:0000259" key="6">
    <source>
        <dbReference type="Pfam" id="PF08170"/>
    </source>
</evidence>
<dbReference type="AlphaFoldDB" id="A0A2B7YXJ5"/>
<dbReference type="Pfam" id="PF22770">
    <property type="entry name" value="POP1_C"/>
    <property type="match status" value="1"/>
</dbReference>
<dbReference type="PANTHER" id="PTHR22731:SF3">
    <property type="entry name" value="RIBONUCLEASES P_MRP PROTEIN SUBUNIT POP1"/>
    <property type="match status" value="1"/>
</dbReference>